<reference evidence="1" key="1">
    <citation type="journal article" date="2012" name="Nature">
        <title>The tomato genome sequence provides insights into fleshy fruit evolution.</title>
        <authorList>
            <consortium name="Tomato Genome Consortium"/>
        </authorList>
    </citation>
    <scope>NUCLEOTIDE SEQUENCE [LARGE SCALE GENOMIC DNA]</scope>
    <source>
        <strain evidence="1">cv. Heinz 1706</strain>
    </source>
</reference>
<reference evidence="1" key="2">
    <citation type="submission" date="2019-01" db="UniProtKB">
        <authorList>
            <consortium name="EnsemblPlants"/>
        </authorList>
    </citation>
    <scope>IDENTIFICATION</scope>
    <source>
        <strain evidence="1">cv. Heinz 1706</strain>
    </source>
</reference>
<name>A0A3Q7FAQ9_SOLLC</name>
<dbReference type="InParanoid" id="A0A3Q7FAQ9"/>
<keyword evidence="2" id="KW-1185">Reference proteome</keyword>
<protein>
    <submittedName>
        <fullName evidence="1">Uncharacterized protein</fullName>
    </submittedName>
</protein>
<proteinExistence type="predicted"/>
<dbReference type="AlphaFoldDB" id="A0A3Q7FAQ9"/>
<dbReference type="Proteomes" id="UP000004994">
    <property type="component" value="Chromosome 2"/>
</dbReference>
<sequence>MRVDHEASSSRNCFQESNEVAAETVGWAVSKVTLQLREANMAARRRNGIKCPIPALGSRAI</sequence>
<dbReference type="Gramene" id="Solyc02g088520.3.1">
    <property type="protein sequence ID" value="Solyc02g088520.3.1"/>
    <property type="gene ID" value="Solyc02g088520.3"/>
</dbReference>
<evidence type="ECO:0000313" key="2">
    <source>
        <dbReference type="Proteomes" id="UP000004994"/>
    </source>
</evidence>
<accession>A0A3Q7FAQ9</accession>
<dbReference type="EnsemblPlants" id="Solyc02g088520.3.1">
    <property type="protein sequence ID" value="Solyc02g088520.3.1"/>
    <property type="gene ID" value="Solyc02g088520.3"/>
</dbReference>
<organism evidence="1">
    <name type="scientific">Solanum lycopersicum</name>
    <name type="common">Tomato</name>
    <name type="synonym">Lycopersicon esculentum</name>
    <dbReference type="NCBI Taxonomy" id="4081"/>
    <lineage>
        <taxon>Eukaryota</taxon>
        <taxon>Viridiplantae</taxon>
        <taxon>Streptophyta</taxon>
        <taxon>Embryophyta</taxon>
        <taxon>Tracheophyta</taxon>
        <taxon>Spermatophyta</taxon>
        <taxon>Magnoliopsida</taxon>
        <taxon>eudicotyledons</taxon>
        <taxon>Gunneridae</taxon>
        <taxon>Pentapetalae</taxon>
        <taxon>asterids</taxon>
        <taxon>lamiids</taxon>
        <taxon>Solanales</taxon>
        <taxon>Solanaceae</taxon>
        <taxon>Solanoideae</taxon>
        <taxon>Solaneae</taxon>
        <taxon>Solanum</taxon>
        <taxon>Solanum subgen. Lycopersicon</taxon>
    </lineage>
</organism>
<evidence type="ECO:0000313" key="1">
    <source>
        <dbReference type="EnsemblPlants" id="Solyc02g088520.3.1"/>
    </source>
</evidence>